<comment type="caution">
    <text evidence="2">The sequence shown here is derived from an EMBL/GenBank/DDBJ whole genome shotgun (WGS) entry which is preliminary data.</text>
</comment>
<keyword evidence="3" id="KW-1185">Reference proteome</keyword>
<gene>
    <name evidence="2" type="ORF">EM932_06350</name>
</gene>
<evidence type="ECO:0000313" key="2">
    <source>
        <dbReference type="EMBL" id="TGV03642.1"/>
    </source>
</evidence>
<evidence type="ECO:0000256" key="1">
    <source>
        <dbReference type="SAM" id="Phobius"/>
    </source>
</evidence>
<keyword evidence="1" id="KW-0472">Membrane</keyword>
<dbReference type="Proteomes" id="UP000307602">
    <property type="component" value="Unassembled WGS sequence"/>
</dbReference>
<accession>A0A4S1E174</accession>
<dbReference type="OrthoDB" id="1164724at2"/>
<feature type="transmembrane region" description="Helical" evidence="1">
    <location>
        <begin position="12"/>
        <end position="30"/>
    </location>
</feature>
<sequence>MTDISQQILDYLSSLDWAYILTFILIAYSINQYKITDWLSKVLKIKIQTRYRVLLIGLIYGIFLFFIRGYTIEKVERLLQSFVFSMVFHKLILETILNKFFNPNKSI</sequence>
<protein>
    <submittedName>
        <fullName evidence="2">Uncharacterized protein</fullName>
    </submittedName>
</protein>
<name>A0A4S1E174_9FLAO</name>
<proteinExistence type="predicted"/>
<reference evidence="2 3" key="1">
    <citation type="submission" date="2019-04" db="EMBL/GenBank/DDBJ databases">
        <authorList>
            <person name="Liu A."/>
        </authorList>
    </citation>
    <scope>NUCLEOTIDE SEQUENCE [LARGE SCALE GENOMIC DNA]</scope>
    <source>
        <strain evidence="2 3">RZ03</strain>
    </source>
</reference>
<evidence type="ECO:0000313" key="3">
    <source>
        <dbReference type="Proteomes" id="UP000307602"/>
    </source>
</evidence>
<keyword evidence="1" id="KW-1133">Transmembrane helix</keyword>
<dbReference type="RefSeq" id="WP_135876336.1">
    <property type="nucleotide sequence ID" value="NZ_SRSO01000006.1"/>
</dbReference>
<dbReference type="AlphaFoldDB" id="A0A4S1E174"/>
<feature type="transmembrane region" description="Helical" evidence="1">
    <location>
        <begin position="51"/>
        <end position="72"/>
    </location>
</feature>
<keyword evidence="1" id="KW-0812">Transmembrane</keyword>
<organism evidence="2 3">
    <name type="scientific">Flavivirga rizhaonensis</name>
    <dbReference type="NCBI Taxonomy" id="2559571"/>
    <lineage>
        <taxon>Bacteria</taxon>
        <taxon>Pseudomonadati</taxon>
        <taxon>Bacteroidota</taxon>
        <taxon>Flavobacteriia</taxon>
        <taxon>Flavobacteriales</taxon>
        <taxon>Flavobacteriaceae</taxon>
        <taxon>Flavivirga</taxon>
    </lineage>
</organism>
<dbReference type="EMBL" id="SRSO01000006">
    <property type="protein sequence ID" value="TGV03642.1"/>
    <property type="molecule type" value="Genomic_DNA"/>
</dbReference>